<evidence type="ECO:0000313" key="3">
    <source>
        <dbReference type="Proteomes" id="UP000615989"/>
    </source>
</evidence>
<reference evidence="2" key="1">
    <citation type="submission" date="2019-12" db="EMBL/GenBank/DDBJ databases">
        <title>Comparative genomics gives insights into the taxonomy of the Azoarcus-Aromatoleum group and reveals separate origins of nif in the plant-associated Azoarcus and non-plant-associated Aromatoleum sub-groups.</title>
        <authorList>
            <person name="Lafos M."/>
            <person name="Maluk M."/>
            <person name="Batista M."/>
            <person name="Junghare M."/>
            <person name="Carmona M."/>
            <person name="Faoro H."/>
            <person name="Cruz L.M."/>
            <person name="Battistoni F."/>
            <person name="De Souza E."/>
            <person name="Pedrosa F."/>
            <person name="Chen W.-M."/>
            <person name="Poole P.S."/>
            <person name="Dixon R.A."/>
            <person name="James E.K."/>
        </authorList>
    </citation>
    <scope>NUCLEOTIDE SEQUENCE</scope>
    <source>
        <strain evidence="2">LuFRes1</strain>
    </source>
</reference>
<dbReference type="EMBL" id="WTVG01000074">
    <property type="protein sequence ID" value="NMG26512.1"/>
    <property type="molecule type" value="Genomic_DNA"/>
</dbReference>
<sequence>MPNELYLPSRTTHLHPVDGAPRGSATEQPAQAIPSAQLLLGRPSVTIDHDGMHYVLRATRAGKLILTK</sequence>
<dbReference type="Pfam" id="PF10636">
    <property type="entry name" value="hemP"/>
    <property type="match status" value="1"/>
</dbReference>
<dbReference type="Proteomes" id="UP000615989">
    <property type="component" value="Unassembled WGS sequence"/>
</dbReference>
<gene>
    <name evidence="2" type="primary">hemP</name>
    <name evidence="2" type="ORF">GO606_17705</name>
</gene>
<dbReference type="RefSeq" id="WP_169119831.1">
    <property type="nucleotide sequence ID" value="NZ_WTVG02000037.1"/>
</dbReference>
<keyword evidence="3" id="KW-1185">Reference proteome</keyword>
<comment type="caution">
    <text evidence="2">The sequence shown here is derived from an EMBL/GenBank/DDBJ whole genome shotgun (WGS) entry which is preliminary data.</text>
</comment>
<feature type="region of interest" description="Disordered" evidence="1">
    <location>
        <begin position="1"/>
        <end position="30"/>
    </location>
</feature>
<name>A0ABX1PS69_9RHOO</name>
<evidence type="ECO:0000256" key="1">
    <source>
        <dbReference type="SAM" id="MobiDB-lite"/>
    </source>
</evidence>
<evidence type="ECO:0000313" key="2">
    <source>
        <dbReference type="EMBL" id="NMG26512.1"/>
    </source>
</evidence>
<dbReference type="InterPro" id="IPR019600">
    <property type="entry name" value="Hemin_uptake_protein_HemP"/>
</dbReference>
<protein>
    <submittedName>
        <fullName evidence="2">Hemin uptake protein HemP</fullName>
    </submittedName>
</protein>
<organism evidence="2 3">
    <name type="scientific">Aromatoleum anaerobium</name>
    <dbReference type="NCBI Taxonomy" id="182180"/>
    <lineage>
        <taxon>Bacteria</taxon>
        <taxon>Pseudomonadati</taxon>
        <taxon>Pseudomonadota</taxon>
        <taxon>Betaproteobacteria</taxon>
        <taxon>Rhodocyclales</taxon>
        <taxon>Rhodocyclaceae</taxon>
        <taxon>Aromatoleum</taxon>
    </lineage>
</organism>
<accession>A0ABX1PS69</accession>
<dbReference type="Gene3D" id="2.10.70.10">
    <property type="entry name" value="Complement Module, domain 1"/>
    <property type="match status" value="1"/>
</dbReference>
<proteinExistence type="predicted"/>